<dbReference type="AlphaFoldDB" id="A0A8J6M598"/>
<dbReference type="Proteomes" id="UP000602260">
    <property type="component" value="Unassembled WGS sequence"/>
</dbReference>
<keyword evidence="1" id="KW-0472">Membrane</keyword>
<gene>
    <name evidence="2" type="ORF">H8S55_13420</name>
</gene>
<sequence length="165" mass="18111">MELLNWLTATTQGKFVFTMLVSMIPIVELRGGLPFGVAMGLPYYLAFPAAVVGNLIPSPFIIVYIRRVFLLLRKYFPRMNGLIDRMETKAHLKGQKVRRYQTLGLWLFVAIPLPGTGAWTGSLAAAFLDMRLKNALPAVVLGVLTAGCIMLGLTHMGINLFSGAV</sequence>
<dbReference type="RefSeq" id="WP_186879320.1">
    <property type="nucleotide sequence ID" value="NZ_JACOPN010000015.1"/>
</dbReference>
<keyword evidence="3" id="KW-1185">Reference proteome</keyword>
<dbReference type="InterPro" id="IPR009577">
    <property type="entry name" value="Sm_multidrug_ex"/>
</dbReference>
<organism evidence="2 3">
    <name type="scientific">Flintibacter faecis</name>
    <dbReference type="NCBI Taxonomy" id="2763047"/>
    <lineage>
        <taxon>Bacteria</taxon>
        <taxon>Bacillati</taxon>
        <taxon>Bacillota</taxon>
        <taxon>Clostridia</taxon>
        <taxon>Eubacteriales</taxon>
        <taxon>Flintibacter</taxon>
    </lineage>
</organism>
<comment type="caution">
    <text evidence="2">The sequence shown here is derived from an EMBL/GenBank/DDBJ whole genome shotgun (WGS) entry which is preliminary data.</text>
</comment>
<reference evidence="2" key="1">
    <citation type="submission" date="2020-08" db="EMBL/GenBank/DDBJ databases">
        <title>Genome public.</title>
        <authorList>
            <person name="Liu C."/>
            <person name="Sun Q."/>
        </authorList>
    </citation>
    <scope>NUCLEOTIDE SEQUENCE</scope>
    <source>
        <strain evidence="2">BX5</strain>
    </source>
</reference>
<dbReference type="Pfam" id="PF06695">
    <property type="entry name" value="Sm_multidrug_ex"/>
    <property type="match status" value="1"/>
</dbReference>
<feature type="transmembrane region" description="Helical" evidence="1">
    <location>
        <begin position="134"/>
        <end position="153"/>
    </location>
</feature>
<name>A0A8J6M598_9FIRM</name>
<protein>
    <submittedName>
        <fullName evidence="2">Small multi-drug export protein</fullName>
    </submittedName>
</protein>
<evidence type="ECO:0000256" key="1">
    <source>
        <dbReference type="SAM" id="Phobius"/>
    </source>
</evidence>
<feature type="transmembrane region" description="Helical" evidence="1">
    <location>
        <begin position="43"/>
        <end position="65"/>
    </location>
</feature>
<accession>A0A8J6M598</accession>
<keyword evidence="1" id="KW-0812">Transmembrane</keyword>
<keyword evidence="1" id="KW-1133">Transmembrane helix</keyword>
<proteinExistence type="predicted"/>
<evidence type="ECO:0000313" key="2">
    <source>
        <dbReference type="EMBL" id="MBC5718293.1"/>
    </source>
</evidence>
<dbReference type="PANTHER" id="PTHR36007">
    <property type="entry name" value="TRANSPORT PROTEIN-RELATED"/>
    <property type="match status" value="1"/>
</dbReference>
<evidence type="ECO:0000313" key="3">
    <source>
        <dbReference type="Proteomes" id="UP000602260"/>
    </source>
</evidence>
<feature type="transmembrane region" description="Helical" evidence="1">
    <location>
        <begin position="103"/>
        <end position="128"/>
    </location>
</feature>
<dbReference type="PANTHER" id="PTHR36007:SF2">
    <property type="entry name" value="TRANSPORT PROTEIN-RELATED"/>
    <property type="match status" value="1"/>
</dbReference>
<dbReference type="EMBL" id="JACOPN010000015">
    <property type="protein sequence ID" value="MBC5718293.1"/>
    <property type="molecule type" value="Genomic_DNA"/>
</dbReference>